<dbReference type="eggNOG" id="COG1027">
    <property type="taxonomic scope" value="Bacteria"/>
</dbReference>
<dbReference type="InterPro" id="IPR051546">
    <property type="entry name" value="Aspartate_Ammonia-Lyase"/>
</dbReference>
<keyword evidence="7" id="KW-1185">Reference proteome</keyword>
<protein>
    <recommendedName>
        <fullName evidence="2">aspartate ammonia-lyase</fullName>
        <ecNumber evidence="2">4.3.1.1</ecNumber>
    </recommendedName>
</protein>
<organism evidence="6 7">
    <name type="scientific">Finegoldia magna (strain ATCC 29328 / DSM 20472 / WAL 2508)</name>
    <name type="common">Peptostreptococcus magnus</name>
    <dbReference type="NCBI Taxonomy" id="334413"/>
    <lineage>
        <taxon>Bacteria</taxon>
        <taxon>Bacillati</taxon>
        <taxon>Bacillota</taxon>
        <taxon>Tissierellia</taxon>
        <taxon>Tissierellales</taxon>
        <taxon>Peptoniphilaceae</taxon>
        <taxon>Finegoldia</taxon>
    </lineage>
</organism>
<dbReference type="EC" id="4.3.1.1" evidence="2"/>
<feature type="domain" description="Fumarate lyase N-terminal" evidence="4">
    <location>
        <begin position="28"/>
        <end position="357"/>
    </location>
</feature>
<comment type="catalytic activity">
    <reaction evidence="1">
        <text>L-aspartate = fumarate + NH4(+)</text>
        <dbReference type="Rhea" id="RHEA:16601"/>
        <dbReference type="ChEBI" id="CHEBI:28938"/>
        <dbReference type="ChEBI" id="CHEBI:29806"/>
        <dbReference type="ChEBI" id="CHEBI:29991"/>
        <dbReference type="EC" id="4.3.1.1"/>
    </reaction>
</comment>
<dbReference type="FunFam" id="1.10.40.30:FF:000002">
    <property type="entry name" value="Fumarate hydratase class II"/>
    <property type="match status" value="1"/>
</dbReference>
<evidence type="ECO:0000256" key="2">
    <source>
        <dbReference type="ARBA" id="ARBA00012992"/>
    </source>
</evidence>
<dbReference type="Gene3D" id="1.20.200.10">
    <property type="entry name" value="Fumarase/aspartase (Central domain)"/>
    <property type="match status" value="1"/>
</dbReference>
<dbReference type="GO" id="GO:0005829">
    <property type="term" value="C:cytosol"/>
    <property type="evidence" value="ECO:0007669"/>
    <property type="project" value="TreeGrafter"/>
</dbReference>
<dbReference type="PROSITE" id="PS00163">
    <property type="entry name" value="FUMARATE_LYASES"/>
    <property type="match status" value="1"/>
</dbReference>
<dbReference type="InterPro" id="IPR018951">
    <property type="entry name" value="Fumarase_C_C"/>
</dbReference>
<reference evidence="6 7" key="1">
    <citation type="journal article" date="2008" name="DNA Res.">
        <title>Complete genome sequence of Finegoldia magna, an anaerobic opportunistic pathogen.</title>
        <authorList>
            <person name="Goto T."/>
            <person name="Yamashita A."/>
            <person name="Hirakawa H."/>
            <person name="Matsutani M."/>
            <person name="Todo K."/>
            <person name="Ohshima K."/>
            <person name="Toh H."/>
            <person name="Miyamoto K."/>
            <person name="Kuhara S."/>
            <person name="Hattori M."/>
            <person name="Shimizu T."/>
            <person name="Akimoto S."/>
        </authorList>
    </citation>
    <scope>NUCLEOTIDE SEQUENCE [LARGE SCALE GENOMIC DNA]</scope>
    <source>
        <strain evidence="7">ATCC 29328 / DSM 20472 / WAL 2508</strain>
    </source>
</reference>
<dbReference type="SUPFAM" id="SSF48557">
    <property type="entry name" value="L-aspartase-like"/>
    <property type="match status" value="1"/>
</dbReference>
<dbReference type="GO" id="GO:0006531">
    <property type="term" value="P:aspartate metabolic process"/>
    <property type="evidence" value="ECO:0007669"/>
    <property type="project" value="TreeGrafter"/>
</dbReference>
<dbReference type="PANTHER" id="PTHR42696:SF2">
    <property type="entry name" value="ASPARTATE AMMONIA-LYASE"/>
    <property type="match status" value="1"/>
</dbReference>
<dbReference type="Pfam" id="PF10415">
    <property type="entry name" value="FumaraseC_C"/>
    <property type="match status" value="1"/>
</dbReference>
<dbReference type="EMBL" id="AP008971">
    <property type="protein sequence ID" value="BAG07939.1"/>
    <property type="molecule type" value="Genomic_DNA"/>
</dbReference>
<sequence>MLISICNVINKRFLGGNMDYRLESDSVGEKQVPKDAYYGVQSLRGMENFPITGRTLHEELIYGLTIVKKACAIANHRAGIMREDVKNAIVYACDQILKGEYHDQFLTDPIQGGAGTTANMNANEVIANIANEKLGGGLGTYEYVHPNDHVNMSQSTNDVFPTAGKIATLRLLIKALNELKQLEISLLNKSVEFDDVLKMGRTQLQDAVPIRLGQEFHAYYSVIKRDIKRIRRSSDQIESINMGATAIGTGVNVDKVYFTNIVPILAELTGFDLHQAEDLIDGTNNLDGLVEISSAVKSTAVSLSKMASDLRLMSSGPKTMVGDIELPPRQNGSSIMPGKVNPVIPEVVNQVVFRIIGNDNTVTMCAEHGQLELNAFEPVLFDSLFESISILTNAVRTFRENCIIGIKPNRQKLSNDVEKSVGIVTALVPHIGYKKSAEIAKRALSTGITVRNIVLDEKILTEDELKEILDPIAMTMPGIAAEYLIKQKQQAYIEKKKLEDKEQKSKK</sequence>
<dbReference type="InterPro" id="IPR020557">
    <property type="entry name" value="Fumarate_lyase_CS"/>
</dbReference>
<gene>
    <name evidence="6" type="ordered locus">FMG_0521</name>
</gene>
<keyword evidence="3 6" id="KW-0456">Lyase</keyword>
<dbReference type="PANTHER" id="PTHR42696">
    <property type="entry name" value="ASPARTATE AMMONIA-LYASE"/>
    <property type="match status" value="1"/>
</dbReference>
<dbReference type="AlphaFoldDB" id="B0S039"/>
<dbReference type="PRINTS" id="PR00149">
    <property type="entry name" value="FUMRATELYASE"/>
</dbReference>
<dbReference type="KEGG" id="fma:FMG_0521"/>
<evidence type="ECO:0000259" key="4">
    <source>
        <dbReference type="Pfam" id="PF00206"/>
    </source>
</evidence>
<dbReference type="InterPro" id="IPR024083">
    <property type="entry name" value="Fumarase/histidase_N"/>
</dbReference>
<evidence type="ECO:0000256" key="1">
    <source>
        <dbReference type="ARBA" id="ARBA00001494"/>
    </source>
</evidence>
<dbReference type="InterPro" id="IPR000362">
    <property type="entry name" value="Fumarate_lyase_fam"/>
</dbReference>
<dbReference type="InterPro" id="IPR022761">
    <property type="entry name" value="Fumarate_lyase_N"/>
</dbReference>
<evidence type="ECO:0000313" key="7">
    <source>
        <dbReference type="Proteomes" id="UP000001319"/>
    </source>
</evidence>
<dbReference type="Gene3D" id="1.10.40.30">
    <property type="entry name" value="Fumarase/aspartase (C-terminal domain)"/>
    <property type="match status" value="1"/>
</dbReference>
<proteinExistence type="predicted"/>
<evidence type="ECO:0000313" key="6">
    <source>
        <dbReference type="EMBL" id="BAG07939.1"/>
    </source>
</evidence>
<dbReference type="Pfam" id="PF00206">
    <property type="entry name" value="Lyase_1"/>
    <property type="match status" value="1"/>
</dbReference>
<accession>B0S039</accession>
<dbReference type="CDD" id="cd01357">
    <property type="entry name" value="Aspartase"/>
    <property type="match status" value="1"/>
</dbReference>
<evidence type="ECO:0000259" key="5">
    <source>
        <dbReference type="Pfam" id="PF10415"/>
    </source>
</evidence>
<dbReference type="GO" id="GO:0006099">
    <property type="term" value="P:tricarboxylic acid cycle"/>
    <property type="evidence" value="ECO:0007669"/>
    <property type="project" value="InterPro"/>
</dbReference>
<dbReference type="STRING" id="334413.FMG_0521"/>
<dbReference type="FunFam" id="1.20.200.10:FF:000001">
    <property type="entry name" value="Fumarate hydratase, mitochondrial"/>
    <property type="match status" value="1"/>
</dbReference>
<dbReference type="GO" id="GO:0008797">
    <property type="term" value="F:aspartate ammonia-lyase activity"/>
    <property type="evidence" value="ECO:0007669"/>
    <property type="project" value="UniProtKB-EC"/>
</dbReference>
<name>B0S039_FINM2</name>
<dbReference type="Gene3D" id="1.10.275.10">
    <property type="entry name" value="Fumarase/aspartase (N-terminal domain)"/>
    <property type="match status" value="1"/>
</dbReference>
<feature type="domain" description="Fumarase C C-terminal" evidence="5">
    <location>
        <begin position="423"/>
        <end position="475"/>
    </location>
</feature>
<dbReference type="HOGENOM" id="CLU_021594_4_1_9"/>
<evidence type="ECO:0000256" key="3">
    <source>
        <dbReference type="ARBA" id="ARBA00023239"/>
    </source>
</evidence>
<dbReference type="FunFam" id="1.10.275.10:FF:000001">
    <property type="entry name" value="Fumarate hydratase, mitochondrial"/>
    <property type="match status" value="1"/>
</dbReference>
<dbReference type="Proteomes" id="UP000001319">
    <property type="component" value="Chromosome"/>
</dbReference>
<dbReference type="NCBIfam" id="NF008909">
    <property type="entry name" value="PRK12273.1"/>
    <property type="match status" value="1"/>
</dbReference>
<dbReference type="InterPro" id="IPR008948">
    <property type="entry name" value="L-Aspartase-like"/>
</dbReference>